<reference evidence="3" key="1">
    <citation type="submission" date="2016-06" db="EMBL/GenBank/DDBJ databases">
        <title>Draft Genome sequence of the fungus Inonotus baumii.</title>
        <authorList>
            <person name="Zhu H."/>
            <person name="Lin W."/>
        </authorList>
    </citation>
    <scope>NUCLEOTIDE SEQUENCE</scope>
    <source>
        <strain evidence="3">821</strain>
    </source>
</reference>
<name>A0A9Q5I2C0_SANBA</name>
<accession>A0A9Q5I2C0</accession>
<dbReference type="GO" id="GO:0042602">
    <property type="term" value="F:riboflavin reductase (NADPH) activity"/>
    <property type="evidence" value="ECO:0007669"/>
    <property type="project" value="TreeGrafter"/>
</dbReference>
<evidence type="ECO:0000313" key="4">
    <source>
        <dbReference type="Proteomes" id="UP000757232"/>
    </source>
</evidence>
<dbReference type="Pfam" id="PF01613">
    <property type="entry name" value="Flavin_Reduct"/>
    <property type="match status" value="1"/>
</dbReference>
<dbReference type="PANTHER" id="PTHR30466">
    <property type="entry name" value="FLAVIN REDUCTASE"/>
    <property type="match status" value="1"/>
</dbReference>
<evidence type="ECO:0000256" key="1">
    <source>
        <dbReference type="ARBA" id="ARBA00023002"/>
    </source>
</evidence>
<keyword evidence="4" id="KW-1185">Reference proteome</keyword>
<evidence type="ECO:0000259" key="2">
    <source>
        <dbReference type="SMART" id="SM00903"/>
    </source>
</evidence>
<dbReference type="InterPro" id="IPR002563">
    <property type="entry name" value="Flavin_Rdtase-like_dom"/>
</dbReference>
<dbReference type="OrthoDB" id="2015405at2759"/>
<dbReference type="PANTHER" id="PTHR30466:SF1">
    <property type="entry name" value="FMN REDUCTASE (NADH) RUTF"/>
    <property type="match status" value="1"/>
</dbReference>
<dbReference type="EMBL" id="LNZH02000144">
    <property type="protein sequence ID" value="OCB89962.1"/>
    <property type="molecule type" value="Genomic_DNA"/>
</dbReference>
<evidence type="ECO:0000313" key="3">
    <source>
        <dbReference type="EMBL" id="OCB89962.1"/>
    </source>
</evidence>
<keyword evidence="1" id="KW-0560">Oxidoreductase</keyword>
<dbReference type="Proteomes" id="UP000757232">
    <property type="component" value="Unassembled WGS sequence"/>
</dbReference>
<gene>
    <name evidence="3" type="ORF">A7U60_g2817</name>
</gene>
<proteinExistence type="predicted"/>
<dbReference type="SMART" id="SM00903">
    <property type="entry name" value="Flavin_Reduct"/>
    <property type="match status" value="1"/>
</dbReference>
<dbReference type="SUPFAM" id="SSF50475">
    <property type="entry name" value="FMN-binding split barrel"/>
    <property type="match status" value="1"/>
</dbReference>
<dbReference type="GO" id="GO:0010181">
    <property type="term" value="F:FMN binding"/>
    <property type="evidence" value="ECO:0007669"/>
    <property type="project" value="InterPro"/>
</dbReference>
<dbReference type="AlphaFoldDB" id="A0A9Q5I2C0"/>
<dbReference type="InterPro" id="IPR012349">
    <property type="entry name" value="Split_barrel_FMN-bd"/>
</dbReference>
<dbReference type="Gene3D" id="2.30.110.10">
    <property type="entry name" value="Electron Transport, Fmn-binding Protein, Chain A"/>
    <property type="match status" value="1"/>
</dbReference>
<comment type="caution">
    <text evidence="3">The sequence shown here is derived from an EMBL/GenBank/DDBJ whole genome shotgun (WGS) entry which is preliminary data.</text>
</comment>
<dbReference type="InterPro" id="IPR050268">
    <property type="entry name" value="NADH-dep_flavin_reductase"/>
</dbReference>
<protein>
    <recommendedName>
        <fullName evidence="2">Flavin reductase like domain-containing protein</fullName>
    </recommendedName>
</protein>
<feature type="domain" description="Flavin reductase like" evidence="2">
    <location>
        <begin position="39"/>
        <end position="235"/>
    </location>
</feature>
<organism evidence="3 4">
    <name type="scientific">Sanghuangporus baumii</name>
    <name type="common">Phellinus baumii</name>
    <dbReference type="NCBI Taxonomy" id="108892"/>
    <lineage>
        <taxon>Eukaryota</taxon>
        <taxon>Fungi</taxon>
        <taxon>Dikarya</taxon>
        <taxon>Basidiomycota</taxon>
        <taxon>Agaricomycotina</taxon>
        <taxon>Agaricomycetes</taxon>
        <taxon>Hymenochaetales</taxon>
        <taxon>Hymenochaetaceae</taxon>
        <taxon>Sanghuangporus</taxon>
    </lineage>
</organism>
<sequence length="239" mass="26479">MLALAHYRTRQFIYAGTWRPQRCMSSTKDDTKDALRRLLLETAQPVAVVTSFYPFDGASDEADETRSRDEQPHHKKFHGATLSSFTSIALDPDPLVAFALRMPSRMATSLKERVTQDRASQTQTPNLVINLLSSKQADTAHHFARADLFPEPFRITPHALSADGLPILTGALGALSCELISCTPLHNLCDENADVSKGVISELFISRVARVEDVGALTSKDDALPLIYYRRNYGTVLPH</sequence>